<reference evidence="1 2" key="1">
    <citation type="submission" date="2019-07" db="EMBL/GenBank/DDBJ databases">
        <title>Whole genome shotgun sequence of Knoellia locipacati NBRC 109775.</title>
        <authorList>
            <person name="Hosoyama A."/>
            <person name="Uohara A."/>
            <person name="Ohji S."/>
            <person name="Ichikawa N."/>
        </authorList>
    </citation>
    <scope>NUCLEOTIDE SEQUENCE [LARGE SCALE GENOMIC DNA]</scope>
    <source>
        <strain evidence="1 2">NBRC 109775</strain>
    </source>
</reference>
<dbReference type="EMBL" id="BKBA01000006">
    <property type="protein sequence ID" value="GEQ13544.1"/>
    <property type="molecule type" value="Genomic_DNA"/>
</dbReference>
<name>A0A512T050_9MICO</name>
<comment type="caution">
    <text evidence="1">The sequence shown here is derived from an EMBL/GenBank/DDBJ whole genome shotgun (WGS) entry which is preliminary data.</text>
</comment>
<accession>A0A512T050</accession>
<sequence>MLLGTTSRNAAVAVDRHYAPIVEAEYPSARVDEFEMGMFVSYDDCGDAWVKAPDGSLAGLIWETGEPAYFRASIAPDEARWGTYAVQLPLPLTSNDEAAAYLSALLPDLRVRWHEWARRQSG</sequence>
<evidence type="ECO:0000313" key="2">
    <source>
        <dbReference type="Proteomes" id="UP000321793"/>
    </source>
</evidence>
<protein>
    <submittedName>
        <fullName evidence="1">Uncharacterized protein</fullName>
    </submittedName>
</protein>
<proteinExistence type="predicted"/>
<keyword evidence="2" id="KW-1185">Reference proteome</keyword>
<gene>
    <name evidence="1" type="ORF">KLO01_15910</name>
</gene>
<dbReference type="Proteomes" id="UP000321793">
    <property type="component" value="Unassembled WGS sequence"/>
</dbReference>
<evidence type="ECO:0000313" key="1">
    <source>
        <dbReference type="EMBL" id="GEQ13544.1"/>
    </source>
</evidence>
<dbReference type="AlphaFoldDB" id="A0A512T050"/>
<organism evidence="1 2">
    <name type="scientific">Knoellia locipacati</name>
    <dbReference type="NCBI Taxonomy" id="882824"/>
    <lineage>
        <taxon>Bacteria</taxon>
        <taxon>Bacillati</taxon>
        <taxon>Actinomycetota</taxon>
        <taxon>Actinomycetes</taxon>
        <taxon>Micrococcales</taxon>
        <taxon>Intrasporangiaceae</taxon>
        <taxon>Knoellia</taxon>
    </lineage>
</organism>